<dbReference type="EMBL" id="NBTX02000004">
    <property type="protein sequence ID" value="PNL60305.1"/>
    <property type="molecule type" value="Genomic_DNA"/>
</dbReference>
<accession>A0AAX0WQC9</accession>
<dbReference type="PANTHER" id="PTHR43586:SF8">
    <property type="entry name" value="CYSTEINE DESULFURASE 1, CHLOROPLASTIC"/>
    <property type="match status" value="1"/>
</dbReference>
<dbReference type="Pfam" id="PF00266">
    <property type="entry name" value="Aminotran_5"/>
    <property type="match status" value="1"/>
</dbReference>
<evidence type="ECO:0000259" key="6">
    <source>
        <dbReference type="Pfam" id="PF00266"/>
    </source>
</evidence>
<evidence type="ECO:0000256" key="5">
    <source>
        <dbReference type="RuleBase" id="RU004504"/>
    </source>
</evidence>
<comment type="similarity">
    <text evidence="2">Belongs to the class-V pyridoxal-phosphate-dependent aminotransferase family. Csd subfamily.</text>
</comment>
<dbReference type="InterPro" id="IPR000192">
    <property type="entry name" value="Aminotrans_V_dom"/>
</dbReference>
<comment type="catalytic activity">
    <reaction evidence="4">
        <text>(sulfur carrier)-H + L-cysteine = (sulfur carrier)-SH + L-alanine</text>
        <dbReference type="Rhea" id="RHEA:43892"/>
        <dbReference type="Rhea" id="RHEA-COMP:14737"/>
        <dbReference type="Rhea" id="RHEA-COMP:14739"/>
        <dbReference type="ChEBI" id="CHEBI:29917"/>
        <dbReference type="ChEBI" id="CHEBI:35235"/>
        <dbReference type="ChEBI" id="CHEBI:57972"/>
        <dbReference type="ChEBI" id="CHEBI:64428"/>
        <dbReference type="EC" id="2.8.1.7"/>
    </reaction>
</comment>
<dbReference type="InterPro" id="IPR015424">
    <property type="entry name" value="PyrdxlP-dep_Trfase"/>
</dbReference>
<keyword evidence="3" id="KW-0663">Pyridoxal phosphate</keyword>
<evidence type="ECO:0000313" key="7">
    <source>
        <dbReference type="EMBL" id="PNL60305.1"/>
    </source>
</evidence>
<dbReference type="PANTHER" id="PTHR43586">
    <property type="entry name" value="CYSTEINE DESULFURASE"/>
    <property type="match status" value="1"/>
</dbReference>
<dbReference type="Proteomes" id="UP000192511">
    <property type="component" value="Unassembled WGS sequence"/>
</dbReference>
<organism evidence="7 8">
    <name type="scientific">Legionella anisa</name>
    <dbReference type="NCBI Taxonomy" id="28082"/>
    <lineage>
        <taxon>Bacteria</taxon>
        <taxon>Pseudomonadati</taxon>
        <taxon>Pseudomonadota</taxon>
        <taxon>Gammaproteobacteria</taxon>
        <taxon>Legionellales</taxon>
        <taxon>Legionellaceae</taxon>
        <taxon>Legionella</taxon>
    </lineage>
</organism>
<keyword evidence="8" id="KW-1185">Reference proteome</keyword>
<dbReference type="InterPro" id="IPR015422">
    <property type="entry name" value="PyrdxlP-dep_Trfase_small"/>
</dbReference>
<protein>
    <submittedName>
        <fullName evidence="7">Aminotransferase class V-fold PLP-dependent enzyme</fullName>
    </submittedName>
</protein>
<evidence type="ECO:0000313" key="8">
    <source>
        <dbReference type="Proteomes" id="UP000192511"/>
    </source>
</evidence>
<evidence type="ECO:0000256" key="2">
    <source>
        <dbReference type="ARBA" id="ARBA00010447"/>
    </source>
</evidence>
<dbReference type="PROSITE" id="PS00595">
    <property type="entry name" value="AA_TRANSFER_CLASS_5"/>
    <property type="match status" value="1"/>
</dbReference>
<evidence type="ECO:0000256" key="4">
    <source>
        <dbReference type="ARBA" id="ARBA00050776"/>
    </source>
</evidence>
<dbReference type="Gene3D" id="3.90.1150.10">
    <property type="entry name" value="Aspartate Aminotransferase, domain 1"/>
    <property type="match status" value="1"/>
</dbReference>
<dbReference type="Gene3D" id="3.40.640.10">
    <property type="entry name" value="Type I PLP-dependent aspartate aminotransferase-like (Major domain)"/>
    <property type="match status" value="1"/>
</dbReference>
<reference evidence="7" key="1">
    <citation type="submission" date="2017-12" db="EMBL/GenBank/DDBJ databases">
        <title>FDA dAtabase for Regulatory Grade micrObial Sequences (FDA-ARGOS): Supporting development and validation of Infectious Disease Dx tests.</title>
        <authorList>
            <person name="Kerrigan L."/>
            <person name="Tallon L.J."/>
            <person name="Sadzewicz L."/>
            <person name="Sengamalay N."/>
            <person name="Ott S."/>
            <person name="Godinez A."/>
            <person name="Nagaraj S."/>
            <person name="Vavikolanu K."/>
            <person name="Vyas G."/>
            <person name="Nadendla S."/>
            <person name="Aluvathingal J."/>
            <person name="Sichtig H."/>
        </authorList>
    </citation>
    <scope>NUCLEOTIDE SEQUENCE [LARGE SCALE GENOMIC DNA]</scope>
    <source>
        <strain evidence="7">FDAARGOS_200</strain>
    </source>
</reference>
<gene>
    <name evidence="7" type="ORF">A6J39_003235</name>
</gene>
<keyword evidence="7" id="KW-0032">Aminotransferase</keyword>
<proteinExistence type="inferred from homology"/>
<evidence type="ECO:0000256" key="3">
    <source>
        <dbReference type="ARBA" id="ARBA00022898"/>
    </source>
</evidence>
<dbReference type="AlphaFoldDB" id="A0AAX0WQC9"/>
<dbReference type="InterPro" id="IPR020578">
    <property type="entry name" value="Aminotrans_V_PyrdxlP_BS"/>
</dbReference>
<name>A0AAX0WQC9_9GAMM</name>
<comment type="caution">
    <text evidence="7">The sequence shown here is derived from an EMBL/GenBank/DDBJ whole genome shotgun (WGS) entry which is preliminary data.</text>
</comment>
<evidence type="ECO:0000256" key="1">
    <source>
        <dbReference type="ARBA" id="ARBA00001933"/>
    </source>
</evidence>
<dbReference type="InterPro" id="IPR015421">
    <property type="entry name" value="PyrdxlP-dep_Trfase_major"/>
</dbReference>
<sequence>MFFSAQAKHLPKRIRKILLVKKGGAVLNAYQNDFPIIQNLSLDTQPYIFLDNAATTLKPQTVIDAITHYYTHCGATVHRGSYKESERATLMYEHSRSLVAQLINAKKHEIIFTKGTTDSIHYITELLELKKTDIVINCRQEHHANFIPWSEYAQLITIDLSNDGVIDLAALEMQLKKNKVKLVTIAYASNVTGNVQPVKEIVALAKQYKALTCIDGAQVISHRPVDVVELDVDFFVFSAHKLFGPSGVGILYIHDSLLIDLPHKRFGGGMVNVYNDSQKLFKRPPLGFEPGTPAIEAVIGFGKAIEYVQKVGFEAIMHHHSAWSTYFLRRLECSSWTLAFPKSKDSLAIFTLRPKKAHVDLSYLTRMLSDTYNIAVNDGQQCCGPLYFAADLSTGLRVSAHLYNPLSDADYFFQCLNQLEFFIG</sequence>
<dbReference type="GO" id="GO:0031071">
    <property type="term" value="F:cysteine desulfurase activity"/>
    <property type="evidence" value="ECO:0007669"/>
    <property type="project" value="UniProtKB-EC"/>
</dbReference>
<keyword evidence="7" id="KW-0808">Transferase</keyword>
<dbReference type="SUPFAM" id="SSF53383">
    <property type="entry name" value="PLP-dependent transferases"/>
    <property type="match status" value="1"/>
</dbReference>
<feature type="domain" description="Aminotransferase class V" evidence="6">
    <location>
        <begin position="48"/>
        <end position="412"/>
    </location>
</feature>
<dbReference type="GO" id="GO:0008483">
    <property type="term" value="F:transaminase activity"/>
    <property type="evidence" value="ECO:0007669"/>
    <property type="project" value="UniProtKB-KW"/>
</dbReference>
<comment type="cofactor">
    <cofactor evidence="1 5">
        <name>pyridoxal 5'-phosphate</name>
        <dbReference type="ChEBI" id="CHEBI:597326"/>
    </cofactor>
</comment>